<dbReference type="SMART" id="SM00507">
    <property type="entry name" value="HNHc"/>
    <property type="match status" value="1"/>
</dbReference>
<comment type="caution">
    <text evidence="3">The sequence shown here is derived from an EMBL/GenBank/DDBJ whole genome shotgun (WGS) entry which is preliminary data.</text>
</comment>
<gene>
    <name evidence="3" type="ORF">LCGC14_1305270</name>
</gene>
<accession>A0A0F9N563</accession>
<evidence type="ECO:0000313" key="3">
    <source>
        <dbReference type="EMBL" id="KKM83835.1"/>
    </source>
</evidence>
<dbReference type="AlphaFoldDB" id="A0A0F9N563"/>
<feature type="compositionally biased region" description="Basic residues" evidence="1">
    <location>
        <begin position="22"/>
        <end position="33"/>
    </location>
</feature>
<protein>
    <recommendedName>
        <fullName evidence="2">HNH nuclease domain-containing protein</fullName>
    </recommendedName>
</protein>
<dbReference type="EMBL" id="LAZR01007656">
    <property type="protein sequence ID" value="KKM83835.1"/>
    <property type="molecule type" value="Genomic_DNA"/>
</dbReference>
<proteinExistence type="predicted"/>
<feature type="region of interest" description="Disordered" evidence="1">
    <location>
        <begin position="1"/>
        <end position="73"/>
    </location>
</feature>
<feature type="compositionally biased region" description="Basic and acidic residues" evidence="1">
    <location>
        <begin position="1"/>
        <end position="21"/>
    </location>
</feature>
<feature type="domain" description="HNH nuclease" evidence="2">
    <location>
        <begin position="13"/>
        <end position="68"/>
    </location>
</feature>
<sequence length="73" mass="8394">MARDYKKEYADYHSKPAEIKRRAARNKARRDKGLKKGDGREVDHKKPLSKGGSNSKSNTRVVSRHTNRVKSNK</sequence>
<dbReference type="InterPro" id="IPR003615">
    <property type="entry name" value="HNH_nuc"/>
</dbReference>
<feature type="compositionally biased region" description="Polar residues" evidence="1">
    <location>
        <begin position="51"/>
        <end position="61"/>
    </location>
</feature>
<organism evidence="3">
    <name type="scientific">marine sediment metagenome</name>
    <dbReference type="NCBI Taxonomy" id="412755"/>
    <lineage>
        <taxon>unclassified sequences</taxon>
        <taxon>metagenomes</taxon>
        <taxon>ecological metagenomes</taxon>
    </lineage>
</organism>
<dbReference type="Gene3D" id="1.10.30.50">
    <property type="match status" value="1"/>
</dbReference>
<evidence type="ECO:0000256" key="1">
    <source>
        <dbReference type="SAM" id="MobiDB-lite"/>
    </source>
</evidence>
<dbReference type="CDD" id="cd00085">
    <property type="entry name" value="HNHc"/>
    <property type="match status" value="1"/>
</dbReference>
<evidence type="ECO:0000259" key="2">
    <source>
        <dbReference type="SMART" id="SM00507"/>
    </source>
</evidence>
<name>A0A0F9N563_9ZZZZ</name>
<feature type="compositionally biased region" description="Basic residues" evidence="1">
    <location>
        <begin position="62"/>
        <end position="73"/>
    </location>
</feature>
<reference evidence="3" key="1">
    <citation type="journal article" date="2015" name="Nature">
        <title>Complex archaea that bridge the gap between prokaryotes and eukaryotes.</title>
        <authorList>
            <person name="Spang A."/>
            <person name="Saw J.H."/>
            <person name="Jorgensen S.L."/>
            <person name="Zaremba-Niedzwiedzka K."/>
            <person name="Martijn J."/>
            <person name="Lind A.E."/>
            <person name="van Eijk R."/>
            <person name="Schleper C."/>
            <person name="Guy L."/>
            <person name="Ettema T.J."/>
        </authorList>
    </citation>
    <scope>NUCLEOTIDE SEQUENCE</scope>
</reference>
<feature type="compositionally biased region" description="Basic and acidic residues" evidence="1">
    <location>
        <begin position="34"/>
        <end position="46"/>
    </location>
</feature>